<keyword evidence="3" id="KW-1185">Reference proteome</keyword>
<dbReference type="AlphaFoldDB" id="A0A2C9CEC3"/>
<dbReference type="KEGG" id="kst:KSMBR1_1551"/>
<feature type="domain" description="Chorismate-utilising enzyme C-terminal" evidence="1">
    <location>
        <begin position="3"/>
        <end position="30"/>
    </location>
</feature>
<protein>
    <recommendedName>
        <fullName evidence="1">Chorismate-utilising enzyme C-terminal domain-containing protein</fullName>
    </recommendedName>
</protein>
<dbReference type="SUPFAM" id="SSF56322">
    <property type="entry name" value="ADC synthase"/>
    <property type="match status" value="1"/>
</dbReference>
<evidence type="ECO:0000313" key="3">
    <source>
        <dbReference type="Proteomes" id="UP000221734"/>
    </source>
</evidence>
<dbReference type="OrthoDB" id="9806579at2"/>
<evidence type="ECO:0000259" key="1">
    <source>
        <dbReference type="Pfam" id="PF00425"/>
    </source>
</evidence>
<accession>A0A2C9CEC3</accession>
<name>A0A2C9CEC3_KUEST</name>
<dbReference type="InterPro" id="IPR015890">
    <property type="entry name" value="Chorismate_C"/>
</dbReference>
<dbReference type="EMBL" id="LT934425">
    <property type="protein sequence ID" value="SOH04050.1"/>
    <property type="molecule type" value="Genomic_DNA"/>
</dbReference>
<reference evidence="3" key="1">
    <citation type="submission" date="2017-10" db="EMBL/GenBank/DDBJ databases">
        <authorList>
            <person name="Frank J."/>
        </authorList>
    </citation>
    <scope>NUCLEOTIDE SEQUENCE [LARGE SCALE GENOMIC DNA]</scope>
</reference>
<evidence type="ECO:0000313" key="2">
    <source>
        <dbReference type="EMBL" id="SOH04050.1"/>
    </source>
</evidence>
<gene>
    <name evidence="2" type="primary">pabB_3</name>
    <name evidence="2" type="ORF">KSMBR1_1551</name>
</gene>
<dbReference type="Gene3D" id="3.60.120.10">
    <property type="entry name" value="Anthranilate synthase"/>
    <property type="match status" value="1"/>
</dbReference>
<proteinExistence type="predicted"/>
<dbReference type="InterPro" id="IPR005801">
    <property type="entry name" value="ADC_synthase"/>
</dbReference>
<organism evidence="2 3">
    <name type="scientific">Kuenenia stuttgartiensis</name>
    <dbReference type="NCBI Taxonomy" id="174633"/>
    <lineage>
        <taxon>Bacteria</taxon>
        <taxon>Pseudomonadati</taxon>
        <taxon>Planctomycetota</taxon>
        <taxon>Candidatus Brocadiia</taxon>
        <taxon>Candidatus Brocadiales</taxon>
        <taxon>Candidatus Brocadiaceae</taxon>
        <taxon>Candidatus Kuenenia</taxon>
    </lineage>
</organism>
<sequence length="46" mass="4991">MKGETVYFQVGSGIVADSDAEDEYEETLHKAKALIESLNPCLTLSS</sequence>
<dbReference type="Pfam" id="PF00425">
    <property type="entry name" value="Chorismate_bind"/>
    <property type="match status" value="1"/>
</dbReference>
<dbReference type="Proteomes" id="UP000221734">
    <property type="component" value="Chromosome Kuenenia_stuttgartiensis_MBR1"/>
</dbReference>